<reference evidence="5" key="1">
    <citation type="journal article" date="2020" name="Fungal Divers.">
        <title>Resolving the Mortierellaceae phylogeny through synthesis of multi-gene phylogenetics and phylogenomics.</title>
        <authorList>
            <person name="Vandepol N."/>
            <person name="Liber J."/>
            <person name="Desiro A."/>
            <person name="Na H."/>
            <person name="Kennedy M."/>
            <person name="Barry K."/>
            <person name="Grigoriev I.V."/>
            <person name="Miller A.N."/>
            <person name="O'Donnell K."/>
            <person name="Stajich J.E."/>
            <person name="Bonito G."/>
        </authorList>
    </citation>
    <scope>NUCLEOTIDE SEQUENCE</scope>
    <source>
        <strain evidence="5">KOD948</strain>
    </source>
</reference>
<evidence type="ECO:0000256" key="3">
    <source>
        <dbReference type="SAM" id="MobiDB-lite"/>
    </source>
</evidence>
<organism evidence="5 6">
    <name type="scientific">Mortierella polycephala</name>
    <dbReference type="NCBI Taxonomy" id="41804"/>
    <lineage>
        <taxon>Eukaryota</taxon>
        <taxon>Fungi</taxon>
        <taxon>Fungi incertae sedis</taxon>
        <taxon>Mucoromycota</taxon>
        <taxon>Mortierellomycotina</taxon>
        <taxon>Mortierellomycetes</taxon>
        <taxon>Mortierellales</taxon>
        <taxon>Mortierellaceae</taxon>
        <taxon>Mortierella</taxon>
    </lineage>
</organism>
<evidence type="ECO:0000313" key="5">
    <source>
        <dbReference type="EMBL" id="KAG0261923.1"/>
    </source>
</evidence>
<name>A0A9P6Q6Z6_9FUNG</name>
<sequence>IRQKQLERKESTRGQATPEEKRQALIASRLPNVFDLLRFKRVEVMSLQVLTEQVVKSSRMPISEVEGKESLEMLAKAVPEWCTVYGLGDGEMYFKVIRTDATGARITHDEKTLRARLVARSMGR</sequence>
<protein>
    <recommendedName>
        <fullName evidence="4">DNA replication factor Cdt1 C-terminal domain-containing protein</fullName>
    </recommendedName>
</protein>
<gene>
    <name evidence="5" type="ORF">BG011_000543</name>
</gene>
<evidence type="ECO:0000313" key="6">
    <source>
        <dbReference type="Proteomes" id="UP000726737"/>
    </source>
</evidence>
<proteinExistence type="inferred from homology"/>
<keyword evidence="6" id="KW-1185">Reference proteome</keyword>
<dbReference type="Pfam" id="PF16679">
    <property type="entry name" value="CDT1_C"/>
    <property type="match status" value="1"/>
</dbReference>
<evidence type="ECO:0000256" key="2">
    <source>
        <dbReference type="ARBA" id="ARBA00023306"/>
    </source>
</evidence>
<dbReference type="Gene3D" id="1.10.10.1420">
    <property type="entry name" value="DNA replication factor Cdt1, C-terminal WH domain"/>
    <property type="match status" value="1"/>
</dbReference>
<evidence type="ECO:0000259" key="4">
    <source>
        <dbReference type="Pfam" id="PF16679"/>
    </source>
</evidence>
<dbReference type="AlphaFoldDB" id="A0A9P6Q6Z6"/>
<keyword evidence="2" id="KW-0131">Cell cycle</keyword>
<feature type="non-terminal residue" evidence="5">
    <location>
        <position position="1"/>
    </location>
</feature>
<evidence type="ECO:0000256" key="1">
    <source>
        <dbReference type="ARBA" id="ARBA00008356"/>
    </source>
</evidence>
<accession>A0A9P6Q6Z6</accession>
<feature type="region of interest" description="Disordered" evidence="3">
    <location>
        <begin position="1"/>
        <end position="22"/>
    </location>
</feature>
<dbReference type="InterPro" id="IPR032054">
    <property type="entry name" value="Cdt1_C"/>
</dbReference>
<dbReference type="OrthoDB" id="341730at2759"/>
<dbReference type="EMBL" id="JAAAJA010000111">
    <property type="protein sequence ID" value="KAG0261923.1"/>
    <property type="molecule type" value="Genomic_DNA"/>
</dbReference>
<dbReference type="Proteomes" id="UP000726737">
    <property type="component" value="Unassembled WGS sequence"/>
</dbReference>
<comment type="similarity">
    <text evidence="1">Belongs to the Cdt1 family.</text>
</comment>
<comment type="caution">
    <text evidence="5">The sequence shown here is derived from an EMBL/GenBank/DDBJ whole genome shotgun (WGS) entry which is preliminary data.</text>
</comment>
<dbReference type="InterPro" id="IPR038090">
    <property type="entry name" value="Cdt1_C_WH_dom_sf"/>
</dbReference>
<feature type="domain" description="DNA replication factor Cdt1 C-terminal" evidence="4">
    <location>
        <begin position="1"/>
        <end position="84"/>
    </location>
</feature>